<evidence type="ECO:0000256" key="1">
    <source>
        <dbReference type="SAM" id="MobiDB-lite"/>
    </source>
</evidence>
<accession>A0A0F9HSB5</accession>
<comment type="caution">
    <text evidence="2">The sequence shown here is derived from an EMBL/GenBank/DDBJ whole genome shotgun (WGS) entry which is preliminary data.</text>
</comment>
<reference evidence="2" key="1">
    <citation type="journal article" date="2015" name="Nature">
        <title>Complex archaea that bridge the gap between prokaryotes and eukaryotes.</title>
        <authorList>
            <person name="Spang A."/>
            <person name="Saw J.H."/>
            <person name="Jorgensen S.L."/>
            <person name="Zaremba-Niedzwiedzka K."/>
            <person name="Martijn J."/>
            <person name="Lind A.E."/>
            <person name="van Eijk R."/>
            <person name="Schleper C."/>
            <person name="Guy L."/>
            <person name="Ettema T.J."/>
        </authorList>
    </citation>
    <scope>NUCLEOTIDE SEQUENCE</scope>
</reference>
<sequence length="89" mass="10047">MENPYELPPYLQPPYPGEHPSEEEKEQQHLHDAWEEGHTAAEAEQAEVVTELVTALSFYLVDWSMDGTIHQATIDFAIAAQEKARKAIA</sequence>
<evidence type="ECO:0000313" key="2">
    <source>
        <dbReference type="EMBL" id="KKL78002.1"/>
    </source>
</evidence>
<dbReference type="EMBL" id="LAZR01023589">
    <property type="protein sequence ID" value="KKL78002.1"/>
    <property type="molecule type" value="Genomic_DNA"/>
</dbReference>
<feature type="region of interest" description="Disordered" evidence="1">
    <location>
        <begin position="1"/>
        <end position="41"/>
    </location>
</feature>
<feature type="compositionally biased region" description="Basic and acidic residues" evidence="1">
    <location>
        <begin position="19"/>
        <end position="41"/>
    </location>
</feature>
<proteinExistence type="predicted"/>
<gene>
    <name evidence="2" type="ORF">LCGC14_2029260</name>
</gene>
<protein>
    <submittedName>
        <fullName evidence="2">Uncharacterized protein</fullName>
    </submittedName>
</protein>
<feature type="non-terminal residue" evidence="2">
    <location>
        <position position="89"/>
    </location>
</feature>
<name>A0A0F9HSB5_9ZZZZ</name>
<dbReference type="AlphaFoldDB" id="A0A0F9HSB5"/>
<organism evidence="2">
    <name type="scientific">marine sediment metagenome</name>
    <dbReference type="NCBI Taxonomy" id="412755"/>
    <lineage>
        <taxon>unclassified sequences</taxon>
        <taxon>metagenomes</taxon>
        <taxon>ecological metagenomes</taxon>
    </lineage>
</organism>
<feature type="compositionally biased region" description="Pro residues" evidence="1">
    <location>
        <begin position="1"/>
        <end position="17"/>
    </location>
</feature>